<sequence>MKYDHIQHIFFDLDHTLWDFDLNSQKTFELILEPVFPKLNINDFIKIYNPINQAYWKLYQMDEITHEELRYRRLKDTFERLEMEVSDFLIAKISEDYIVNLPTNNFLIAGCIEVLDYLYPRYNLHIITNGAADVQFKKIKNSGIDHFFYTITNSELASAKKPNKLIYEYALERAGAKKEESIMIGDCIQADVEGALKFGIEAIYYNPNCQPVKENIEQISFLVELKNKF</sequence>
<dbReference type="PANTHER" id="PTHR47478:SF1">
    <property type="entry name" value="PYRIMIDINE 5'-NUCLEOTIDASE YJJG"/>
    <property type="match status" value="1"/>
</dbReference>
<dbReference type="NCBIfam" id="TIGR02254">
    <property type="entry name" value="YjjG_YfnB"/>
    <property type="match status" value="1"/>
</dbReference>
<dbReference type="InterPro" id="IPR023198">
    <property type="entry name" value="PGP-like_dom2"/>
</dbReference>
<dbReference type="InterPro" id="IPR023214">
    <property type="entry name" value="HAD_sf"/>
</dbReference>
<dbReference type="InterPro" id="IPR036412">
    <property type="entry name" value="HAD-like_sf"/>
</dbReference>
<dbReference type="NCBIfam" id="TIGR01549">
    <property type="entry name" value="HAD-SF-IA-v1"/>
    <property type="match status" value="1"/>
</dbReference>
<organism evidence="1 2">
    <name type="scientific">Flavobacterium oreochromis</name>
    <dbReference type="NCBI Taxonomy" id="2906078"/>
    <lineage>
        <taxon>Bacteria</taxon>
        <taxon>Pseudomonadati</taxon>
        <taxon>Bacteroidota</taxon>
        <taxon>Flavobacteriia</taxon>
        <taxon>Flavobacteriales</taxon>
        <taxon>Flavobacteriaceae</taxon>
        <taxon>Flavobacterium</taxon>
    </lineage>
</organism>
<keyword evidence="2" id="KW-1185">Reference proteome</keyword>
<dbReference type="Gene3D" id="1.10.150.240">
    <property type="entry name" value="Putative phosphatase, domain 2"/>
    <property type="match status" value="1"/>
</dbReference>
<dbReference type="EMBL" id="JAZGZP010000003">
    <property type="protein sequence ID" value="MFK6999657.1"/>
    <property type="molecule type" value="Genomic_DNA"/>
</dbReference>
<dbReference type="SUPFAM" id="SSF56784">
    <property type="entry name" value="HAD-like"/>
    <property type="match status" value="1"/>
</dbReference>
<comment type="caution">
    <text evidence="1">The sequence shown here is derived from an EMBL/GenBank/DDBJ whole genome shotgun (WGS) entry which is preliminary data.</text>
</comment>
<evidence type="ECO:0000313" key="1">
    <source>
        <dbReference type="EMBL" id="MFK6999657.1"/>
    </source>
</evidence>
<dbReference type="RefSeq" id="WP_088398870.1">
    <property type="nucleotide sequence ID" value="NZ_JAZGZP010000003.1"/>
</dbReference>
<evidence type="ECO:0000313" key="2">
    <source>
        <dbReference type="Proteomes" id="UP001621706"/>
    </source>
</evidence>
<dbReference type="InterPro" id="IPR011951">
    <property type="entry name" value="HAD-SF_hydro_IA_YjjG/PynA"/>
</dbReference>
<dbReference type="InterPro" id="IPR006439">
    <property type="entry name" value="HAD-SF_hydro_IA"/>
</dbReference>
<gene>
    <name evidence="1" type="ORF">V3I07_01975</name>
</gene>
<dbReference type="Proteomes" id="UP001621706">
    <property type="component" value="Unassembled WGS sequence"/>
</dbReference>
<accession>A0ABW8P547</accession>
<name>A0ABW8P547_9FLAO</name>
<proteinExistence type="predicted"/>
<protein>
    <submittedName>
        <fullName evidence="1">YjjG family noncanonical pyrimidine nucleotidase</fullName>
    </submittedName>
</protein>
<dbReference type="PANTHER" id="PTHR47478">
    <property type="match status" value="1"/>
</dbReference>
<dbReference type="InterPro" id="IPR052550">
    <property type="entry name" value="Pyrimidine_5'-ntase_YjjG"/>
</dbReference>
<dbReference type="SFLD" id="SFLDG01129">
    <property type="entry name" value="C1.5:_HAD__Beta-PGM__Phosphata"/>
    <property type="match status" value="1"/>
</dbReference>
<dbReference type="InterPro" id="IPR041492">
    <property type="entry name" value="HAD_2"/>
</dbReference>
<dbReference type="SFLD" id="SFLDS00003">
    <property type="entry name" value="Haloacid_Dehalogenase"/>
    <property type="match status" value="1"/>
</dbReference>
<dbReference type="Pfam" id="PF13419">
    <property type="entry name" value="HAD_2"/>
    <property type="match status" value="1"/>
</dbReference>
<reference evidence="1 2" key="1">
    <citation type="submission" date="2024-02" db="EMBL/GenBank/DDBJ databases">
        <title>Comparative Genomic Analysis of Flavobacterium Species Causing Columnaris Disease of Freshwater Fish in Thailand: Insights into Virulence and Resistance Mechanisms.</title>
        <authorList>
            <person name="Nguyen D."/>
            <person name="Chokmangmeepisarn P."/>
            <person name="Khianchaikhan K."/>
            <person name="Morishita M."/>
            <person name="Bunnoy A."/>
            <person name="Rodkhum C."/>
        </authorList>
    </citation>
    <scope>NUCLEOTIDE SEQUENCE [LARGE SCALE GENOMIC DNA]</scope>
    <source>
        <strain evidence="1 2">CNRT2201</strain>
    </source>
</reference>
<dbReference type="Gene3D" id="3.40.50.1000">
    <property type="entry name" value="HAD superfamily/HAD-like"/>
    <property type="match status" value="1"/>
</dbReference>